<dbReference type="GeneID" id="37010616"/>
<evidence type="ECO:0000256" key="5">
    <source>
        <dbReference type="ARBA" id="ARBA00022737"/>
    </source>
</evidence>
<dbReference type="SMART" id="SM00320">
    <property type="entry name" value="WD40"/>
    <property type="match status" value="9"/>
</dbReference>
<evidence type="ECO:0000259" key="10">
    <source>
        <dbReference type="Pfam" id="PF01370"/>
    </source>
</evidence>
<gene>
    <name evidence="11" type="ORF">CXQ85_005286</name>
</gene>
<dbReference type="InterPro" id="IPR001509">
    <property type="entry name" value="Epimerase_deHydtase"/>
</dbReference>
<comment type="subcellular location">
    <subcellularLocation>
        <location evidence="1">Cytoplasm</location>
    </subcellularLocation>
</comment>
<evidence type="ECO:0000256" key="9">
    <source>
        <dbReference type="PROSITE-ProRule" id="PRU00221"/>
    </source>
</evidence>
<dbReference type="GO" id="GO:0030488">
    <property type="term" value="P:tRNA methylation"/>
    <property type="evidence" value="ECO:0007669"/>
    <property type="project" value="TreeGrafter"/>
</dbReference>
<dbReference type="Gene3D" id="3.40.50.720">
    <property type="entry name" value="NAD(P)-binding Rossmann-like Domain"/>
    <property type="match status" value="1"/>
</dbReference>
<keyword evidence="6" id="KW-0560">Oxidoreductase</keyword>
<dbReference type="PROSITE" id="PS50082">
    <property type="entry name" value="WD_REPEATS_2"/>
    <property type="match status" value="1"/>
</dbReference>
<evidence type="ECO:0000256" key="2">
    <source>
        <dbReference type="ARBA" id="ARBA00022490"/>
    </source>
</evidence>
<dbReference type="Proteomes" id="UP000244309">
    <property type="component" value="Unassembled WGS sequence"/>
</dbReference>
<dbReference type="SUPFAM" id="SSF51735">
    <property type="entry name" value="NAD(P)-binding Rossmann-fold domains"/>
    <property type="match status" value="1"/>
</dbReference>
<dbReference type="InterPro" id="IPR036291">
    <property type="entry name" value="NAD(P)-bd_dom_sf"/>
</dbReference>
<dbReference type="InterPro" id="IPR001680">
    <property type="entry name" value="WD40_rpt"/>
</dbReference>
<dbReference type="STRING" id="45357.A0A2V1AWV6"/>
<dbReference type="RefSeq" id="XP_025343199.1">
    <property type="nucleotide sequence ID" value="XM_025488883.1"/>
</dbReference>
<sequence length="1282" mass="141709">MPESIFVSGATGFIAQHLVKLLLEKGYKVVGTVRSEAKGDHLSKLLNSPNFTYEIVSDIEPEGAFDEALKKHPEVTVFLHTASPFHFKATNAEEELLKPAVNGTKNALKAIEKYGPQIKKVVVTSSYAAISTAEKETDNTHTNTEESWNEISWDEAKKDPYAGYRGSKKFAEKAAWDYVAAEKPKFVINYVNPSFVFGPQAFDSELKDNLNTSSEILNGFLKMKPDSKIPGTRGGFVDVRDVAKAHVVAFEKNISNERLLLNAGRFAAQDILDILNEKFSSLKGQIPVGTPGAGQAVNDKMCKIVNDKTKQILGFQMIDLETTVYESIFNRDERDELVFSRQIFKRNKIHSIAVKGNKIALAGARSFSIVEPFSNTPIEEKAINEWIIAVEFVSVERVLLLTSHNEVLDIDISEESSYRLVSKIHCNEKSILYSGSIRVLDDSTVYVAAGTVMNGVIIWSLFDRKIIHNLTDHEGSIFGVKVDPTGKYIISCSDDRSVKLYSFEGELLASGWGHGSRIWSLEFCNVEDGGVRIFSAGEDCSVRIWEYRGEPTLEQVSLYDHFHSGKHIWSGDVGKDEEAIFVTGGADGKVRAEKLVNNNKQSLSLDSISKTTDITFEPKDVIKSFGVLQGIGYTIIRTSKGVLLLNDHHTGNWSRPHVNGIAQEQLASFSILKTFEDVSAFTLISSSGDIIVIGFDIERQPYYVVRNDSSTSPRKIINALGASIPNSSLSLLLNSPIPTEPMEVVTFTVEDSILQMQNSVSLEKPDPRTFIPTSFYVDFINNWIFVGSRHANFALYDGSLEAQSSHILSKKLCAGDTITAIEAVQCNDGASVALVTLRDGIYMFLAVNQSQSGLECSTILRNKITRSIEGGFMKDGHLILYGFSSSCFYLWDETKQIEISKEFCGGGHRHWDVSKSLTELQLIFAYMSQSTLNLVELRSSWDRSNGLLVEGTHGREIRDVAILDTLESDGSRIFASASEDATVKIGKLDKNGSLNYRWTMNNHISGLQRVGFLNSEFLASSAANEELIIWKVTRLNDGLLAVNEESRIQTTEEHPDLRIMDFASTETQNGFWIATAYSNSMIKIFFYEKTSQVLQERASIPYGTVCVLNICLVEFQEATYVMTGTSDGNLTLWEVTNLFNGENQTTFEPIIKQQLHQSGVKAIQTILMANDSFKIITGGDDNSMISSNLRFENGTISLTTTCFVEKAASATITSISGASDSRILVTSVDQIVRVWDTQNDSLECICAKYTTVADTGCSDSTVIDGINIGIVAGAGLSTVTWI</sequence>
<dbReference type="OrthoDB" id="66881at2759"/>
<dbReference type="FunFam" id="3.40.50.720:FF:000191">
    <property type="entry name" value="Methylglyoxal reductase (NADPH-dependent)"/>
    <property type="match status" value="1"/>
</dbReference>
<evidence type="ECO:0000256" key="1">
    <source>
        <dbReference type="ARBA" id="ARBA00004496"/>
    </source>
</evidence>
<dbReference type="InterPro" id="IPR051973">
    <property type="entry name" value="tRNA_Anticodon_Mtase-Reg"/>
</dbReference>
<dbReference type="Pfam" id="PF00400">
    <property type="entry name" value="WD40"/>
    <property type="match status" value="3"/>
</dbReference>
<keyword evidence="12" id="KW-1185">Reference proteome</keyword>
<evidence type="ECO:0000256" key="3">
    <source>
        <dbReference type="ARBA" id="ARBA00022574"/>
    </source>
</evidence>
<protein>
    <recommendedName>
        <fullName evidence="10">NAD-dependent epimerase/dehydratase domain-containing protein</fullName>
    </recommendedName>
</protein>
<keyword evidence="4" id="KW-0819">tRNA processing</keyword>
<comment type="similarity">
    <text evidence="8">Belongs to the WD repeat WDR6 family.</text>
</comment>
<keyword evidence="5" id="KW-0677">Repeat</keyword>
<dbReference type="InterPro" id="IPR015943">
    <property type="entry name" value="WD40/YVTN_repeat-like_dom_sf"/>
</dbReference>
<name>A0A2V1AWV6_9ASCO</name>
<dbReference type="PROSITE" id="PS50294">
    <property type="entry name" value="WD_REPEATS_REGION"/>
    <property type="match status" value="1"/>
</dbReference>
<evidence type="ECO:0000256" key="4">
    <source>
        <dbReference type="ARBA" id="ARBA00022694"/>
    </source>
</evidence>
<proteinExistence type="inferred from homology"/>
<organism evidence="11 12">
    <name type="scientific">Candidozyma haemuli</name>
    <dbReference type="NCBI Taxonomy" id="45357"/>
    <lineage>
        <taxon>Eukaryota</taxon>
        <taxon>Fungi</taxon>
        <taxon>Dikarya</taxon>
        <taxon>Ascomycota</taxon>
        <taxon>Saccharomycotina</taxon>
        <taxon>Pichiomycetes</taxon>
        <taxon>Metschnikowiaceae</taxon>
        <taxon>Candidozyma</taxon>
    </lineage>
</organism>
<dbReference type="PANTHER" id="PTHR14344:SF3">
    <property type="entry name" value="WD REPEAT-CONTAINING PROTEIN 6"/>
    <property type="match status" value="1"/>
</dbReference>
<keyword evidence="2" id="KW-0963">Cytoplasm</keyword>
<dbReference type="CDD" id="cd05227">
    <property type="entry name" value="AR_SDR_e"/>
    <property type="match status" value="1"/>
</dbReference>
<evidence type="ECO:0000256" key="8">
    <source>
        <dbReference type="ARBA" id="ARBA00038255"/>
    </source>
</evidence>
<feature type="repeat" description="WD" evidence="9">
    <location>
        <begin position="470"/>
        <end position="504"/>
    </location>
</feature>
<dbReference type="PANTHER" id="PTHR14344">
    <property type="entry name" value="WD REPEAT PROTEIN"/>
    <property type="match status" value="1"/>
</dbReference>
<accession>A0A2V1AWV6</accession>
<dbReference type="Gene3D" id="2.130.10.10">
    <property type="entry name" value="YVTN repeat-like/Quinoprotein amine dehydrogenase"/>
    <property type="match status" value="3"/>
</dbReference>
<dbReference type="GO" id="GO:0016491">
    <property type="term" value="F:oxidoreductase activity"/>
    <property type="evidence" value="ECO:0007669"/>
    <property type="project" value="UniProtKB-KW"/>
</dbReference>
<dbReference type="VEuPathDB" id="FungiDB:CXQ85_005286"/>
<reference evidence="11 12" key="1">
    <citation type="submission" date="2017-12" db="EMBL/GenBank/DDBJ databases">
        <title>Genome Sequence of a Multidrug-Resistant Candida haemulonii Isolate from a Patient with Chronic Leg Ulcers in Israel.</title>
        <authorList>
            <person name="Chow N.A."/>
            <person name="Gade L."/>
            <person name="Batra D."/>
            <person name="Rowe L.A."/>
            <person name="Ben-Ami R."/>
            <person name="Loparev V.N."/>
            <person name="Litvintseva A.P."/>
        </authorList>
    </citation>
    <scope>NUCLEOTIDE SEQUENCE [LARGE SCALE GENOMIC DNA]</scope>
    <source>
        <strain evidence="11 12">B11899</strain>
    </source>
</reference>
<dbReference type="InterPro" id="IPR036322">
    <property type="entry name" value="WD40_repeat_dom_sf"/>
</dbReference>
<dbReference type="SUPFAM" id="SSF50978">
    <property type="entry name" value="WD40 repeat-like"/>
    <property type="match status" value="2"/>
</dbReference>
<evidence type="ECO:0000313" key="12">
    <source>
        <dbReference type="Proteomes" id="UP000244309"/>
    </source>
</evidence>
<evidence type="ECO:0000256" key="6">
    <source>
        <dbReference type="ARBA" id="ARBA00023002"/>
    </source>
</evidence>
<dbReference type="GO" id="GO:0005737">
    <property type="term" value="C:cytoplasm"/>
    <property type="evidence" value="ECO:0007669"/>
    <property type="project" value="UniProtKB-SubCell"/>
</dbReference>
<comment type="similarity">
    <text evidence="7">Belongs to the NAD(P)-dependent epimerase/dehydratase family. Dihydroflavonol-4-reductase subfamily.</text>
</comment>
<keyword evidence="3 9" id="KW-0853">WD repeat</keyword>
<comment type="caution">
    <text evidence="11">The sequence shown here is derived from an EMBL/GenBank/DDBJ whole genome shotgun (WGS) entry which is preliminary data.</text>
</comment>
<dbReference type="EMBL" id="PKFO01000007">
    <property type="protein sequence ID" value="PVH22259.1"/>
    <property type="molecule type" value="Genomic_DNA"/>
</dbReference>
<dbReference type="Pfam" id="PF01370">
    <property type="entry name" value="Epimerase"/>
    <property type="match status" value="1"/>
</dbReference>
<evidence type="ECO:0000256" key="7">
    <source>
        <dbReference type="ARBA" id="ARBA00023445"/>
    </source>
</evidence>
<evidence type="ECO:0000313" key="11">
    <source>
        <dbReference type="EMBL" id="PVH22259.1"/>
    </source>
</evidence>
<feature type="domain" description="NAD-dependent epimerase/dehydratase" evidence="10">
    <location>
        <begin position="5"/>
        <end position="253"/>
    </location>
</feature>